<organism evidence="10 11">
    <name type="scientific">Candidatus Avibacteroides avistercoris</name>
    <dbReference type="NCBI Taxonomy" id="2840690"/>
    <lineage>
        <taxon>Bacteria</taxon>
        <taxon>Pseudomonadati</taxon>
        <taxon>Bacteroidota</taxon>
        <taxon>Bacteroidia</taxon>
        <taxon>Bacteroidales</taxon>
        <taxon>Bacteroidaceae</taxon>
        <taxon>Bacteroidaceae incertae sedis</taxon>
        <taxon>Candidatus Avibacteroides</taxon>
    </lineage>
</organism>
<evidence type="ECO:0000256" key="8">
    <source>
        <dbReference type="SAM" id="SignalP"/>
    </source>
</evidence>
<dbReference type="SUPFAM" id="SSF56935">
    <property type="entry name" value="Porins"/>
    <property type="match status" value="1"/>
</dbReference>
<keyword evidence="3 7" id="KW-1134">Transmembrane beta strand</keyword>
<evidence type="ECO:0000256" key="1">
    <source>
        <dbReference type="ARBA" id="ARBA00004571"/>
    </source>
</evidence>
<dbReference type="Gene3D" id="2.40.170.20">
    <property type="entry name" value="TonB-dependent receptor, beta-barrel domain"/>
    <property type="match status" value="1"/>
</dbReference>
<reference evidence="10" key="1">
    <citation type="journal article" date="2021" name="PeerJ">
        <title>Extensive microbial diversity within the chicken gut microbiome revealed by metagenomics and culture.</title>
        <authorList>
            <person name="Gilroy R."/>
            <person name="Ravi A."/>
            <person name="Getino M."/>
            <person name="Pursley I."/>
            <person name="Horton D.L."/>
            <person name="Alikhan N.F."/>
            <person name="Baker D."/>
            <person name="Gharbi K."/>
            <person name="Hall N."/>
            <person name="Watson M."/>
            <person name="Adriaenssens E.M."/>
            <person name="Foster-Nyarko E."/>
            <person name="Jarju S."/>
            <person name="Secka A."/>
            <person name="Antonio M."/>
            <person name="Oren A."/>
            <person name="Chaudhuri R.R."/>
            <person name="La Ragione R."/>
            <person name="Hildebrand F."/>
            <person name="Pallen M.J."/>
        </authorList>
    </citation>
    <scope>NUCLEOTIDE SEQUENCE</scope>
    <source>
        <strain evidence="10">MalCec1-1739</strain>
    </source>
</reference>
<evidence type="ECO:0000256" key="6">
    <source>
        <dbReference type="ARBA" id="ARBA00023237"/>
    </source>
</evidence>
<dbReference type="InterPro" id="IPR023996">
    <property type="entry name" value="TonB-dep_OMP_SusC/RagA"/>
</dbReference>
<sequence>MNKEKMQVRSYALRRGNKAGTGLLLSLLSLSLAAAPLAAHAGPDPTASAVMQDDHVMVKGRIVDANGEAIIGANVVEEGTANGTITDFDGYFSLNVAQGARLVISYVGYTSQTVDAKPDMKITLHEDSELLGEVVVTALGIEKKESSLTYATQKVDGAELTRAKDANFINALQGKTAGLVITPNATGAGGSSKIILRGNKSILGNNQALIVIDGVPMVDSQRGTQIGDALLSGGNTTDSGDPLSNINPDDIESITVLKGSNAAALYGSDAGNGVIVITTKKGAEGKVSVSVSSSTLFEKALVLPELQNDYGASVEYFEDTSLNPNSPTRRRRLSLMSWGPKIGNLSQATLDEIPYARNYAVDNIGDFYQLGTNFNNSVAVSGGNKTAQTYFSYGNTTSNGIIDGNKFLRHNLTFRETMNLFDDHLQISASGSYIHQKVNNRPGSGAYANPIYSLYLMPRNADINYFRDNYETNGMIYYHKLYDNETTYRSTNTEGPIQYWPWIASDNQNNPYWYQHRLLKEQVTERIYGMVAAKVKIIPELSVDLRFRADRTNYSNDEKTYDGTKSTFINNSIYSVANSRTDQIYADFLINYTDKFGDFDISANFGGSTWKEDYYTTGFTYWMADSTHTPNVFSPSNINTAHSGAGLTANESVDQNWKNSIYGTASIGYKDMAYIDGSFRTDWARAFSQFYQINILNSKHYTYYAVGGNMFIDKVFGIEKDWLHSFKLRVSYSDVGIPIPNQFFNMVGINYANGSLTASQYRNFKKAEPERNRSTEVGFDLSLFRRALDIEFTFYNNMSLNQWLPTDAATGGKLPEMAGKIRNRGVETTVTYTLTPNNNFNWRTSVNYSFNQNEILQLFEGKDTYSTTPVFQGGLQLRYEKGKPIGELYGKTFEYEEDGKTIKVDRTGAPKISPDYSCYLGNANAKHHLSWSNNFNYKNFNLYFLIDGKIGGTVVSYTEARLDMYGVSKRSGDARNSGVTYLQKSFAGDEIVLTPVAGVVMPDGNVAPAQGYFQAIGGGEPCLSQYAYSATNFRLRELSLGYTFRSLFGEGKDLSVSAVARNLFFFYKDAPVDPDISVSTTNGYGGLDAFSTPTTRSFGINLKATF</sequence>
<name>A0A9D2UIR4_9BACT</name>
<feature type="chain" id="PRO_5039432994" evidence="8">
    <location>
        <begin position="42"/>
        <end position="1106"/>
    </location>
</feature>
<dbReference type="SUPFAM" id="SSF49464">
    <property type="entry name" value="Carboxypeptidase regulatory domain-like"/>
    <property type="match status" value="1"/>
</dbReference>
<keyword evidence="8" id="KW-0732">Signal</keyword>
<dbReference type="InterPro" id="IPR023997">
    <property type="entry name" value="TonB-dep_OMP_SusC/RagA_CS"/>
</dbReference>
<comment type="caution">
    <text evidence="10">The sequence shown here is derived from an EMBL/GenBank/DDBJ whole genome shotgun (WGS) entry which is preliminary data.</text>
</comment>
<dbReference type="NCBIfam" id="TIGR04057">
    <property type="entry name" value="SusC_RagA_signa"/>
    <property type="match status" value="1"/>
</dbReference>
<evidence type="ECO:0000256" key="5">
    <source>
        <dbReference type="ARBA" id="ARBA00023136"/>
    </source>
</evidence>
<keyword evidence="5 7" id="KW-0472">Membrane</keyword>
<accession>A0A9D2UIR4</accession>
<evidence type="ECO:0000256" key="4">
    <source>
        <dbReference type="ARBA" id="ARBA00022692"/>
    </source>
</evidence>
<dbReference type="AlphaFoldDB" id="A0A9D2UIR4"/>
<dbReference type="InterPro" id="IPR037066">
    <property type="entry name" value="Plug_dom_sf"/>
</dbReference>
<dbReference type="InterPro" id="IPR008969">
    <property type="entry name" value="CarboxyPept-like_regulatory"/>
</dbReference>
<evidence type="ECO:0000256" key="7">
    <source>
        <dbReference type="PROSITE-ProRule" id="PRU01360"/>
    </source>
</evidence>
<protein>
    <submittedName>
        <fullName evidence="10">SusC/RagA family TonB-linked outer membrane protein</fullName>
    </submittedName>
</protein>
<evidence type="ECO:0000256" key="3">
    <source>
        <dbReference type="ARBA" id="ARBA00022452"/>
    </source>
</evidence>
<dbReference type="Pfam" id="PF13715">
    <property type="entry name" value="CarbopepD_reg_2"/>
    <property type="match status" value="1"/>
</dbReference>
<dbReference type="InterPro" id="IPR012910">
    <property type="entry name" value="Plug_dom"/>
</dbReference>
<proteinExistence type="inferred from homology"/>
<dbReference type="Pfam" id="PF07715">
    <property type="entry name" value="Plug"/>
    <property type="match status" value="1"/>
</dbReference>
<dbReference type="PROSITE" id="PS52016">
    <property type="entry name" value="TONB_DEPENDENT_REC_3"/>
    <property type="match status" value="1"/>
</dbReference>
<dbReference type="Gene3D" id="2.60.40.1120">
    <property type="entry name" value="Carboxypeptidase-like, regulatory domain"/>
    <property type="match status" value="1"/>
</dbReference>
<dbReference type="Gene3D" id="2.170.130.10">
    <property type="entry name" value="TonB-dependent receptor, plug domain"/>
    <property type="match status" value="1"/>
</dbReference>
<dbReference type="NCBIfam" id="TIGR04056">
    <property type="entry name" value="OMP_RagA_SusC"/>
    <property type="match status" value="1"/>
</dbReference>
<dbReference type="InterPro" id="IPR039426">
    <property type="entry name" value="TonB-dep_rcpt-like"/>
</dbReference>
<dbReference type="FunFam" id="2.60.40.1120:FF:000003">
    <property type="entry name" value="Outer membrane protein Omp121"/>
    <property type="match status" value="1"/>
</dbReference>
<evidence type="ECO:0000256" key="2">
    <source>
        <dbReference type="ARBA" id="ARBA00022448"/>
    </source>
</evidence>
<comment type="subcellular location">
    <subcellularLocation>
        <location evidence="1 7">Cell outer membrane</location>
        <topology evidence="1 7">Multi-pass membrane protein</topology>
    </subcellularLocation>
</comment>
<dbReference type="Proteomes" id="UP000787625">
    <property type="component" value="Unassembled WGS sequence"/>
</dbReference>
<evidence type="ECO:0000313" key="11">
    <source>
        <dbReference type="Proteomes" id="UP000787625"/>
    </source>
</evidence>
<keyword evidence="4 7" id="KW-0812">Transmembrane</keyword>
<keyword evidence="6 7" id="KW-0998">Cell outer membrane</keyword>
<comment type="similarity">
    <text evidence="7">Belongs to the TonB-dependent receptor family.</text>
</comment>
<dbReference type="GO" id="GO:0009279">
    <property type="term" value="C:cell outer membrane"/>
    <property type="evidence" value="ECO:0007669"/>
    <property type="project" value="UniProtKB-SubCell"/>
</dbReference>
<keyword evidence="2 7" id="KW-0813">Transport</keyword>
<feature type="domain" description="TonB-dependent receptor plug" evidence="9">
    <location>
        <begin position="146"/>
        <end position="274"/>
    </location>
</feature>
<gene>
    <name evidence="10" type="ORF">IAA93_05340</name>
</gene>
<reference evidence="10" key="2">
    <citation type="submission" date="2021-04" db="EMBL/GenBank/DDBJ databases">
        <authorList>
            <person name="Gilroy R."/>
        </authorList>
    </citation>
    <scope>NUCLEOTIDE SEQUENCE</scope>
    <source>
        <strain evidence="10">MalCec1-1739</strain>
    </source>
</reference>
<dbReference type="EMBL" id="DWUP01000114">
    <property type="protein sequence ID" value="HJD53129.1"/>
    <property type="molecule type" value="Genomic_DNA"/>
</dbReference>
<evidence type="ECO:0000259" key="9">
    <source>
        <dbReference type="Pfam" id="PF07715"/>
    </source>
</evidence>
<dbReference type="InterPro" id="IPR036942">
    <property type="entry name" value="Beta-barrel_TonB_sf"/>
</dbReference>
<feature type="signal peptide" evidence="8">
    <location>
        <begin position="1"/>
        <end position="41"/>
    </location>
</feature>
<evidence type="ECO:0000313" key="10">
    <source>
        <dbReference type="EMBL" id="HJD53129.1"/>
    </source>
</evidence>